<evidence type="ECO:0000256" key="1">
    <source>
        <dbReference type="SAM" id="MobiDB-lite"/>
    </source>
</evidence>
<sequence>MREDRTSLSGIADKACERLLPQQPKRKFLENESPIQNTAVSHQTASPIAATESPDRFSPLPESESTRELATTSIQTNCSRHANEKGGTTAQGYPVSRNLREPVVVPLTLPAVQLLLDIVKEGDGHQLQITFPDPYVQQPFMLIPLEIGSQIMRKYTS</sequence>
<reference evidence="3" key="2">
    <citation type="submission" date="2010-03" db="EMBL/GenBank/DDBJ databases">
        <title>The genome sequence of Coccidioides posadasii strain Silveira.</title>
        <authorList>
            <consortium name="The Broad Institute Genome Sequencing Center for Infectious Disease"/>
            <person name="Neafsey D."/>
            <person name="Orbach M."/>
            <person name="Henn M.R."/>
            <person name="Cole G.T."/>
            <person name="Galgiani J."/>
            <person name="Gardner M.J."/>
            <person name="Kirkland T.N."/>
            <person name="Taylor J.W."/>
            <person name="Young S.K."/>
            <person name="Zeng Q."/>
            <person name="Koehrsen M."/>
            <person name="Alvarado L."/>
            <person name="Berlin A."/>
            <person name="Borenstein D."/>
            <person name="Chapman S.B."/>
            <person name="Chen Z."/>
            <person name="Engels R."/>
            <person name="Freedman E."/>
            <person name="Gellesch M."/>
            <person name="Goldberg J."/>
            <person name="Griggs A."/>
            <person name="Gujja S."/>
            <person name="Heilman E."/>
            <person name="Heiman D."/>
            <person name="Howarth C."/>
            <person name="Jen D."/>
            <person name="Larson L."/>
            <person name="Mehta T."/>
            <person name="Neiman D."/>
            <person name="Park D."/>
            <person name="Pearson M."/>
            <person name="Richards J."/>
            <person name="Roberts A."/>
            <person name="Saif S."/>
            <person name="Shea T."/>
            <person name="Shenoy N."/>
            <person name="Sisk P."/>
            <person name="Stolte C."/>
            <person name="Sykes S."/>
            <person name="Walk T."/>
            <person name="White J."/>
            <person name="Yandava C."/>
            <person name="Haas B."/>
            <person name="Nusbaum C."/>
            <person name="Birren B."/>
        </authorList>
    </citation>
    <scope>NUCLEOTIDE SEQUENCE [LARGE SCALE GENOMIC DNA]</scope>
    <source>
        <strain evidence="3">RMSCC 757 / Silveira</strain>
    </source>
</reference>
<dbReference type="VEuPathDB" id="FungiDB:D8B26_005356"/>
<dbReference type="VEuPathDB" id="FungiDB:CPSG_05284"/>
<reference evidence="3" key="1">
    <citation type="journal article" date="2010" name="Genome Res.">
        <title>Population genomic sequencing of Coccidioides fungi reveals recent hybridization and transposon control.</title>
        <authorList>
            <person name="Neafsey D.E."/>
            <person name="Barker B.M."/>
            <person name="Sharpton T.J."/>
            <person name="Stajich J.E."/>
            <person name="Park D.J."/>
            <person name="Whiston E."/>
            <person name="Hung C.-Y."/>
            <person name="McMahan C."/>
            <person name="White J."/>
            <person name="Sykes S."/>
            <person name="Heiman D."/>
            <person name="Young S."/>
            <person name="Zeng Q."/>
            <person name="Abouelleil A."/>
            <person name="Aftuck L."/>
            <person name="Bessette D."/>
            <person name="Brown A."/>
            <person name="FitzGerald M."/>
            <person name="Lui A."/>
            <person name="Macdonald J.P."/>
            <person name="Priest M."/>
            <person name="Orbach M.J."/>
            <person name="Galgiani J.N."/>
            <person name="Kirkland T.N."/>
            <person name="Cole G.T."/>
            <person name="Birren B.W."/>
            <person name="Henn M.R."/>
            <person name="Taylor J.W."/>
            <person name="Rounsley S.D."/>
        </authorList>
    </citation>
    <scope>NUCLEOTIDE SEQUENCE [LARGE SCALE GENOMIC DNA]</scope>
    <source>
        <strain evidence="3">RMSCC 757 / Silveira</strain>
    </source>
</reference>
<dbReference type="Proteomes" id="UP000002497">
    <property type="component" value="Unassembled WGS sequence"/>
</dbReference>
<gene>
    <name evidence="2" type="ORF">CPSG_05284</name>
</gene>
<proteinExistence type="predicted"/>
<organism evidence="3">
    <name type="scientific">Coccidioides posadasii (strain RMSCC 757 / Silveira)</name>
    <name type="common">Valley fever fungus</name>
    <dbReference type="NCBI Taxonomy" id="443226"/>
    <lineage>
        <taxon>Eukaryota</taxon>
        <taxon>Fungi</taxon>
        <taxon>Dikarya</taxon>
        <taxon>Ascomycota</taxon>
        <taxon>Pezizomycotina</taxon>
        <taxon>Eurotiomycetes</taxon>
        <taxon>Eurotiomycetidae</taxon>
        <taxon>Onygenales</taxon>
        <taxon>Onygenaceae</taxon>
        <taxon>Coccidioides</taxon>
    </lineage>
</organism>
<keyword evidence="3" id="KW-1185">Reference proteome</keyword>
<accession>E9D516</accession>
<evidence type="ECO:0000313" key="2">
    <source>
        <dbReference type="EMBL" id="EFW18598.1"/>
    </source>
</evidence>
<protein>
    <submittedName>
        <fullName evidence="2">Predicted protein</fullName>
    </submittedName>
</protein>
<feature type="region of interest" description="Disordered" evidence="1">
    <location>
        <begin position="1"/>
        <end position="94"/>
    </location>
</feature>
<feature type="compositionally biased region" description="Polar residues" evidence="1">
    <location>
        <begin position="33"/>
        <end position="46"/>
    </location>
</feature>
<name>E9D516_COCPS</name>
<dbReference type="AlphaFoldDB" id="E9D516"/>
<evidence type="ECO:0000313" key="3">
    <source>
        <dbReference type="Proteomes" id="UP000002497"/>
    </source>
</evidence>
<feature type="compositionally biased region" description="Polar residues" evidence="1">
    <location>
        <begin position="68"/>
        <end position="91"/>
    </location>
</feature>
<dbReference type="EMBL" id="GL636492">
    <property type="protein sequence ID" value="EFW18598.1"/>
    <property type="molecule type" value="Genomic_DNA"/>
</dbReference>
<dbReference type="HOGENOM" id="CLU_1677724_0_0_1"/>